<comment type="caution">
    <text evidence="1">The sequence shown here is derived from an EMBL/GenBank/DDBJ whole genome shotgun (WGS) entry which is preliminary data.</text>
</comment>
<dbReference type="AlphaFoldDB" id="A0A0F9QPK6"/>
<name>A0A0F9QPK6_9ZZZZ</name>
<accession>A0A0F9QPK6</accession>
<dbReference type="EMBL" id="LAZR01001457">
    <property type="protein sequence ID" value="KKN44344.1"/>
    <property type="molecule type" value="Genomic_DNA"/>
</dbReference>
<proteinExistence type="predicted"/>
<organism evidence="1">
    <name type="scientific">marine sediment metagenome</name>
    <dbReference type="NCBI Taxonomy" id="412755"/>
    <lineage>
        <taxon>unclassified sequences</taxon>
        <taxon>metagenomes</taxon>
        <taxon>ecological metagenomes</taxon>
    </lineage>
</organism>
<gene>
    <name evidence="1" type="ORF">LCGC14_0694460</name>
</gene>
<evidence type="ECO:0000313" key="1">
    <source>
        <dbReference type="EMBL" id="KKN44344.1"/>
    </source>
</evidence>
<sequence>MAYEKDKDKVLFEKTADCGMFNIIVAVYSYNEGEKKVQISRQRLQDKGEPQFAKLGRMSLGELDEVMPLVKEAMDFIKGEDKKV</sequence>
<protein>
    <submittedName>
        <fullName evidence="1">Uncharacterized protein</fullName>
    </submittedName>
</protein>
<reference evidence="1" key="1">
    <citation type="journal article" date="2015" name="Nature">
        <title>Complex archaea that bridge the gap between prokaryotes and eukaryotes.</title>
        <authorList>
            <person name="Spang A."/>
            <person name="Saw J.H."/>
            <person name="Jorgensen S.L."/>
            <person name="Zaremba-Niedzwiedzka K."/>
            <person name="Martijn J."/>
            <person name="Lind A.E."/>
            <person name="van Eijk R."/>
            <person name="Schleper C."/>
            <person name="Guy L."/>
            <person name="Ettema T.J."/>
        </authorList>
    </citation>
    <scope>NUCLEOTIDE SEQUENCE</scope>
</reference>